<evidence type="ECO:0000313" key="1">
    <source>
        <dbReference type="EMBL" id="KAJ2983532.1"/>
    </source>
</evidence>
<protein>
    <submittedName>
        <fullName evidence="1">Uncharacterized protein</fullName>
    </submittedName>
</protein>
<dbReference type="Proteomes" id="UP001143910">
    <property type="component" value="Unassembled WGS sequence"/>
</dbReference>
<gene>
    <name evidence="1" type="ORF">NQ176_g624</name>
</gene>
<organism evidence="1 2">
    <name type="scientific">Zarea fungicola</name>
    <dbReference type="NCBI Taxonomy" id="93591"/>
    <lineage>
        <taxon>Eukaryota</taxon>
        <taxon>Fungi</taxon>
        <taxon>Dikarya</taxon>
        <taxon>Ascomycota</taxon>
        <taxon>Pezizomycotina</taxon>
        <taxon>Sordariomycetes</taxon>
        <taxon>Hypocreomycetidae</taxon>
        <taxon>Hypocreales</taxon>
        <taxon>Cordycipitaceae</taxon>
        <taxon>Zarea</taxon>
    </lineage>
</organism>
<sequence length="740" mass="85157">MAGGKSRRSIRAANSKTGPGTEATEKLRTEYKTDPTRWRLKDNDGRHTWHYITDDGEMREWPQSMAEKWYMKLSLELPNLPKPTAAIDAAKNGLEFFEKLQLPSGHWACEYGGPLFLLPSIVIAWYVTKTPIPEAYAVEMKRYLTERANATDGGWGLYVGDESTTFGTTLNYVLLRLIGVESDDPVMVRARGSLYKLGGALYAPDWAKFWLATLGVVSWDLVNPIPPEAWLLPDWVPFAPWRWWVHTRQVFLPMSYIYSRKWQYPEDDVIRGLKVELFTEDLTTINWESYRNSIDPRDNSYPRSWLLNTMNWAIVNLYNPVRPNFLKDKGEAWVSELIDMEDANTDYVDLGPVNASVNTIVCYIRDGPEASSTMRHLQKLQEFLWVNNEGLLANGTNGLQCWDTAFLLRAVYKAGLHRDKQWRPTMLRALDFLERQQIRENCIDQEKCYRQPRKGGWPFSNREQGYPVSDCIAEAMSSIILFQKTDGYPTLVEDGRIYDAVDLLLQYQNSSGGLGSYEATRGGKYMELLNGSTVFGRIMIEYDYPECTGACITALSLFNTHWPNYRSKEIKLFLNRAIKWIHSNQLPDGSWYGSWGICFTYATMFALESLASMGEMYDNSDVSKRGCQFLLSKQREDGGWSESYKGCETMVYTEDPIGSQVVQTAWALIGLMEAEYSDVERLKKGIKLIIDRQQPNGEWLQESIEGVFNKFCMISYPNYKFTFTIRALGMFAKKFPYERF</sequence>
<comment type="caution">
    <text evidence="1">The sequence shown here is derived from an EMBL/GenBank/DDBJ whole genome shotgun (WGS) entry which is preliminary data.</text>
</comment>
<reference evidence="1" key="1">
    <citation type="submission" date="2022-08" db="EMBL/GenBank/DDBJ databases">
        <title>Genome Sequence of Lecanicillium fungicola.</title>
        <authorList>
            <person name="Buettner E."/>
        </authorList>
    </citation>
    <scope>NUCLEOTIDE SEQUENCE</scope>
    <source>
        <strain evidence="1">Babe33</strain>
    </source>
</reference>
<dbReference type="EMBL" id="JANJQO010000025">
    <property type="protein sequence ID" value="KAJ2983532.1"/>
    <property type="molecule type" value="Genomic_DNA"/>
</dbReference>
<accession>A0ACC1NW31</accession>
<proteinExistence type="predicted"/>
<name>A0ACC1NW31_9HYPO</name>
<keyword evidence="2" id="KW-1185">Reference proteome</keyword>
<evidence type="ECO:0000313" key="2">
    <source>
        <dbReference type="Proteomes" id="UP001143910"/>
    </source>
</evidence>